<comment type="caution">
    <text evidence="5">The sequence shown here is derived from an EMBL/GenBank/DDBJ whole genome shotgun (WGS) entry which is preliminary data.</text>
</comment>
<dbReference type="AlphaFoldDB" id="A0A1G2U0A5"/>
<dbReference type="GO" id="GO:0015935">
    <property type="term" value="C:small ribosomal subunit"/>
    <property type="evidence" value="ECO:0007669"/>
    <property type="project" value="TreeGrafter"/>
</dbReference>
<dbReference type="GO" id="GO:0005737">
    <property type="term" value="C:cytoplasm"/>
    <property type="evidence" value="ECO:0007669"/>
    <property type="project" value="UniProtKB-ARBA"/>
</dbReference>
<dbReference type="NCBIfam" id="TIGR00002">
    <property type="entry name" value="S16"/>
    <property type="match status" value="1"/>
</dbReference>
<organism evidence="5 6">
    <name type="scientific">Candidatus Zambryskibacteria bacterium RIFCSPLOWO2_01_FULL_39_39</name>
    <dbReference type="NCBI Taxonomy" id="1802758"/>
    <lineage>
        <taxon>Bacteria</taxon>
        <taxon>Candidatus Zambryskiibacteriota</taxon>
    </lineage>
</organism>
<evidence type="ECO:0000313" key="6">
    <source>
        <dbReference type="Proteomes" id="UP000177707"/>
    </source>
</evidence>
<evidence type="ECO:0000313" key="5">
    <source>
        <dbReference type="EMBL" id="OHB02252.1"/>
    </source>
</evidence>
<dbReference type="EMBL" id="MHWB01000005">
    <property type="protein sequence ID" value="OHB02252.1"/>
    <property type="molecule type" value="Genomic_DNA"/>
</dbReference>
<evidence type="ECO:0000256" key="3">
    <source>
        <dbReference type="ARBA" id="ARBA00035310"/>
    </source>
</evidence>
<keyword evidence="1 5" id="KW-0689">Ribosomal protein</keyword>
<dbReference type="GO" id="GO:0006412">
    <property type="term" value="P:translation"/>
    <property type="evidence" value="ECO:0007669"/>
    <property type="project" value="InterPro"/>
</dbReference>
<dbReference type="InterPro" id="IPR000307">
    <property type="entry name" value="Ribosomal_bS16"/>
</dbReference>
<dbReference type="PANTHER" id="PTHR12919:SF20">
    <property type="entry name" value="SMALL RIBOSOMAL SUBUNIT PROTEIN BS16M"/>
    <property type="match status" value="1"/>
</dbReference>
<dbReference type="SUPFAM" id="SSF54565">
    <property type="entry name" value="Ribosomal protein S16"/>
    <property type="match status" value="1"/>
</dbReference>
<reference evidence="5 6" key="1">
    <citation type="journal article" date="2016" name="Nat. Commun.">
        <title>Thousands of microbial genomes shed light on interconnected biogeochemical processes in an aquifer system.</title>
        <authorList>
            <person name="Anantharaman K."/>
            <person name="Brown C.T."/>
            <person name="Hug L.A."/>
            <person name="Sharon I."/>
            <person name="Castelle C.J."/>
            <person name="Probst A.J."/>
            <person name="Thomas B.C."/>
            <person name="Singh A."/>
            <person name="Wilkins M.J."/>
            <person name="Karaoz U."/>
            <person name="Brodie E.L."/>
            <person name="Williams K.H."/>
            <person name="Hubbard S.S."/>
            <person name="Banfield J.F."/>
        </authorList>
    </citation>
    <scope>NUCLEOTIDE SEQUENCE [LARGE SCALE GENOMIC DNA]</scope>
</reference>
<dbReference type="Gene3D" id="3.30.1320.10">
    <property type="match status" value="1"/>
</dbReference>
<keyword evidence="2" id="KW-0687">Ribonucleoprotein</keyword>
<name>A0A1G2U0A5_9BACT</name>
<evidence type="ECO:0000256" key="2">
    <source>
        <dbReference type="ARBA" id="ARBA00023274"/>
    </source>
</evidence>
<dbReference type="GO" id="GO:0003735">
    <property type="term" value="F:structural constituent of ribosome"/>
    <property type="evidence" value="ECO:0007669"/>
    <property type="project" value="InterPro"/>
</dbReference>
<evidence type="ECO:0000256" key="4">
    <source>
        <dbReference type="SAM" id="MobiDB-lite"/>
    </source>
</evidence>
<dbReference type="Pfam" id="PF00886">
    <property type="entry name" value="Ribosomal_S16"/>
    <property type="match status" value="1"/>
</dbReference>
<evidence type="ECO:0000256" key="1">
    <source>
        <dbReference type="ARBA" id="ARBA00022980"/>
    </source>
</evidence>
<proteinExistence type="predicted"/>
<dbReference type="PANTHER" id="PTHR12919">
    <property type="entry name" value="30S RIBOSOMAL PROTEIN S16"/>
    <property type="match status" value="1"/>
</dbReference>
<dbReference type="Proteomes" id="UP000177707">
    <property type="component" value="Unassembled WGS sequence"/>
</dbReference>
<dbReference type="InterPro" id="IPR023803">
    <property type="entry name" value="Ribosomal_bS16_dom_sf"/>
</dbReference>
<sequence length="144" mass="15909">MVRLQRVGRKHEPVFRLVLTDSKNGPKSGKFLEILGSYDARRGEKAEFKTERVKHWIANGAKLSDTVHNIFVERKIIAGKKINVLPKKSPIVSAPTSEGVRVPTESVGKKPAEEVRGKEEIAETSAEETAVEPEAEKVALETPV</sequence>
<dbReference type="STRING" id="1802758.A3A96_02235"/>
<accession>A0A1G2U0A5</accession>
<protein>
    <recommendedName>
        <fullName evidence="3">30S ribosomal protein S16</fullName>
    </recommendedName>
</protein>
<feature type="compositionally biased region" description="Basic and acidic residues" evidence="4">
    <location>
        <begin position="107"/>
        <end position="121"/>
    </location>
</feature>
<feature type="region of interest" description="Disordered" evidence="4">
    <location>
        <begin position="93"/>
        <end position="144"/>
    </location>
</feature>
<gene>
    <name evidence="5" type="ORF">A3A96_02235</name>
</gene>
<feature type="compositionally biased region" description="Basic and acidic residues" evidence="4">
    <location>
        <begin position="134"/>
        <end position="144"/>
    </location>
</feature>